<evidence type="ECO:0000256" key="2">
    <source>
        <dbReference type="SAM" id="MobiDB-lite"/>
    </source>
</evidence>
<gene>
    <name evidence="4" type="ORF">FVR03_05205</name>
</gene>
<feature type="compositionally biased region" description="Polar residues" evidence="2">
    <location>
        <begin position="90"/>
        <end position="99"/>
    </location>
</feature>
<feature type="region of interest" description="Disordered" evidence="2">
    <location>
        <begin position="1"/>
        <end position="40"/>
    </location>
</feature>
<keyword evidence="1" id="KW-0175">Coiled coil</keyword>
<evidence type="ECO:0000313" key="4">
    <source>
        <dbReference type="EMBL" id="TXK50301.1"/>
    </source>
</evidence>
<feature type="region of interest" description="Disordered" evidence="2">
    <location>
        <begin position="230"/>
        <end position="250"/>
    </location>
</feature>
<feature type="compositionally biased region" description="Basic and acidic residues" evidence="2">
    <location>
        <begin position="138"/>
        <end position="150"/>
    </location>
</feature>
<feature type="compositionally biased region" description="Basic and acidic residues" evidence="2">
    <location>
        <begin position="23"/>
        <end position="39"/>
    </location>
</feature>
<feature type="domain" description="eCIS core" evidence="3">
    <location>
        <begin position="158"/>
        <end position="234"/>
    </location>
</feature>
<feature type="compositionally biased region" description="Polar residues" evidence="2">
    <location>
        <begin position="151"/>
        <end position="160"/>
    </location>
</feature>
<protein>
    <submittedName>
        <fullName evidence="4">DUF4157 domain-containing protein</fullName>
    </submittedName>
</protein>
<evidence type="ECO:0000259" key="3">
    <source>
        <dbReference type="Pfam" id="PF13699"/>
    </source>
</evidence>
<proteinExistence type="predicted"/>
<keyword evidence="5" id="KW-1185">Reference proteome</keyword>
<comment type="caution">
    <text evidence="4">The sequence shown here is derived from an EMBL/GenBank/DDBJ whole genome shotgun (WGS) entry which is preliminary data.</text>
</comment>
<feature type="compositionally biased region" description="Polar residues" evidence="2">
    <location>
        <begin position="230"/>
        <end position="241"/>
    </location>
</feature>
<dbReference type="InterPro" id="IPR025295">
    <property type="entry name" value="eCIS_core_dom"/>
</dbReference>
<feature type="compositionally biased region" description="Low complexity" evidence="2">
    <location>
        <begin position="9"/>
        <end position="19"/>
    </location>
</feature>
<evidence type="ECO:0000256" key="1">
    <source>
        <dbReference type="SAM" id="Coils"/>
    </source>
</evidence>
<feature type="coiled-coil region" evidence="1">
    <location>
        <begin position="1361"/>
        <end position="1420"/>
    </location>
</feature>
<organism evidence="4 5">
    <name type="scientific">Pontibacter qinzhouensis</name>
    <dbReference type="NCBI Taxonomy" id="2603253"/>
    <lineage>
        <taxon>Bacteria</taxon>
        <taxon>Pseudomonadati</taxon>
        <taxon>Bacteroidota</taxon>
        <taxon>Cytophagia</taxon>
        <taxon>Cytophagales</taxon>
        <taxon>Hymenobacteraceae</taxon>
        <taxon>Pontibacter</taxon>
    </lineage>
</organism>
<feature type="region of interest" description="Disordered" evidence="2">
    <location>
        <begin position="73"/>
        <end position="99"/>
    </location>
</feature>
<accession>A0A5C8KE70</accession>
<feature type="compositionally biased region" description="Basic and acidic residues" evidence="2">
    <location>
        <begin position="78"/>
        <end position="89"/>
    </location>
</feature>
<evidence type="ECO:0000313" key="5">
    <source>
        <dbReference type="Proteomes" id="UP000321926"/>
    </source>
</evidence>
<dbReference type="EMBL" id="VRTY01000013">
    <property type="protein sequence ID" value="TXK50301.1"/>
    <property type="molecule type" value="Genomic_DNA"/>
</dbReference>
<reference evidence="4 5" key="1">
    <citation type="submission" date="2019-08" db="EMBL/GenBank/DDBJ databases">
        <authorList>
            <person name="Shi S."/>
        </authorList>
    </citation>
    <scope>NUCLEOTIDE SEQUENCE [LARGE SCALE GENOMIC DNA]</scope>
    <source>
        <strain evidence="4 5">GY10130</strain>
    </source>
</reference>
<dbReference type="Pfam" id="PF13699">
    <property type="entry name" value="eCIS_core"/>
    <property type="match status" value="1"/>
</dbReference>
<sequence length="1672" mass="187451">MAHQVMTMPEPAQTTAAAPPEEEIQRQEEELQRTEEEVQPKLQLNVQRQAEEEEVQRQVEEEQEVQRKCSACASQEGKVQREAEKEEIQTKSFATASTGSTSRFALQRQAVAHHVHIHCKFNYGLPGVLVQRSGRGPPQEENHSFEHQLESSRGTGSPLPSETRGFMESRFQADFSGVRIYSGETSAKMNQQIQAQAFTYGNDIFFNNGKYAPASQEGQHLLAHELTHTIQQGASHHSVSPATAAGGSSAIAPKHLSRKKIQRSPAHLAAAVSLAKGEAGKVIANKTGDDGYRVGWPRLSEYFKTTLGPEKITADGQPADGTTVPESSIKKKREVEGVAVIMPDGKAGVGKRDAMPSWCGIFAFWALNKAGLPMKKWLLGRMTIPREAALAPGVAPMPGAIAYRDMRSHYGLVESSDGSSVTTINGNTAGSDNLGGEIQVQTHALSNWTAFIDPMKLVEGALRNPELGVQEKPKSLRELQKDLFNVQRKEDEQQSTAEPQSKPAGEVKPFTLAPRVLAKAEVERPEEQHRQEEKPEEERELQRKQFTNETAVLPLPLVHRQSAPKVQRGIFGRIKGAISSAAEWVGDRLEEGKRWVLKKVRNLIMNVPGYKALRVALGYDPISGEDVPFTGKNFIEAAVELMPFGNKLLQKLRELGILEKAEQFVDSTIGRVKSLISNIGDTFSRFFNSLSLSDVRNVGGVFNRLEEAFTSFFNHIINFAKGVARDFLEFIKQALLIPLAHYIKNKTRFWDLLCLIMGKDPLTDEARPLSGANILNAFLNLSEWGVEQRKKMQETGTFNKVAAWIDKGISIFGKSYSELKAAFAGLWNYVNIESLMDPRGTFQKIFDSFWRPIKRVGEYVVETGIMILKIVKDVLFQWISREAKKRKGYYLITVLISRDPFTGEKVPRTTENLIKGFMLLSENGEEQFNKMKESGAIDRATQKIDAAVKTLGFSWEYVKGLFTSLWESFTWKDLLVPVLAFGKIIKTFANPIARLVRFAITVIMALIEVILRMMGFPVDLVFKLIDNVKKAWSAIKANVSGFFMNLLRAIKQGFSQFFNNVLVHLVEGLKVWFLSEVEAAGIPIPTDFTVVGLLKWLLVVLDITMEKIWKKLEERIGKEKVDKIKNLIAKAEKIIGMAGEAYEFVQDVRKRGFLAVIGDKIKEKLNNVWDMVLGAVKSFVMDQIIKKVTQKLLSMLDPTGIMAVVNSAIALYKAIQSFIRYLKQMLEIVNSFVEGTLEIAQGSIQKAGDFLENALARGVPVVIGFLANQVGLNLSERLRDALELVREKVDVGLTWVIDKLVGMVESLVAKVQEVKEKIMSFLGFKKVFKAGKANHTIFFEGSEDNPSLMVASEKKDFLTAVADRRAELDKHKESLSEEQKKERTKFKTKLTNAVTKHAEIKTKESELKAEKDESRKSEIQREIFKLVDSIIAILEEVGVTEHDVEKVVLTPPIQVGDFIKQGKKAYQVEDLTPGANGDFTYDFKAKHENGGIYYGKFLGYGSAYTKIPAEALPVAPEELEELNKESDTKFREKWDSYPDANKVLNYRRSGHQFNNDPAYQWEHTVEQSSGFGSHQLNSLANLSWTPTAINQEANKLYTTTVKSKLEFLPYEIKDKLYKDIAGVPGNISIREYLKNVSSFSEHKKIKEAFYSYKGLSRGQHNINNRGPFFVLS</sequence>
<feature type="region of interest" description="Disordered" evidence="2">
    <location>
        <begin position="487"/>
        <end position="543"/>
    </location>
</feature>
<dbReference type="OrthoDB" id="894429at2"/>
<name>A0A5C8KE70_9BACT</name>
<feature type="region of interest" description="Disordered" evidence="2">
    <location>
        <begin position="132"/>
        <end position="164"/>
    </location>
</feature>
<feature type="compositionally biased region" description="Basic and acidic residues" evidence="2">
    <location>
        <begin position="518"/>
        <end position="543"/>
    </location>
</feature>
<dbReference type="Proteomes" id="UP000321926">
    <property type="component" value="Unassembled WGS sequence"/>
</dbReference>